<evidence type="ECO:0000313" key="2">
    <source>
        <dbReference type="EnsemblMetazoa" id="MDOA004475-PA"/>
    </source>
</evidence>
<name>A0A1I8MFV6_MUSDO</name>
<organism evidence="2">
    <name type="scientific">Musca domestica</name>
    <name type="common">House fly</name>
    <dbReference type="NCBI Taxonomy" id="7370"/>
    <lineage>
        <taxon>Eukaryota</taxon>
        <taxon>Metazoa</taxon>
        <taxon>Ecdysozoa</taxon>
        <taxon>Arthropoda</taxon>
        <taxon>Hexapoda</taxon>
        <taxon>Insecta</taxon>
        <taxon>Pterygota</taxon>
        <taxon>Neoptera</taxon>
        <taxon>Endopterygota</taxon>
        <taxon>Diptera</taxon>
        <taxon>Brachycera</taxon>
        <taxon>Muscomorpha</taxon>
        <taxon>Muscoidea</taxon>
        <taxon>Muscidae</taxon>
        <taxon>Musca</taxon>
    </lineage>
</organism>
<dbReference type="RefSeq" id="XP_005175869.2">
    <property type="nucleotide sequence ID" value="XM_005175812.4"/>
</dbReference>
<sequence length="356" mass="39546">MSSTMDYLEDTTTILPPVTTTPTMAPTMTASPTIMDMWMSQLQKDHPEISFVVPSEHDNHHIDNMMNFKRLLEKVGNTAYDTISAEHHHSGLVDSLGQPITHEQISNSAVLNMADMKTLSGWERFFAGADMNSLINYLWVGVVTSLVILTVIFVVFSCYFYRKFRQWKKCNKDIRAHLNNDMYPGTIGPCDATANPEAAYYQMSMPPPPPPCYTIATGLPTYDEALHHQQQHFAFGMKFIYPTLAAVHHQASNLMSSWEKYDVMQSKQDNKKTVAALSPSKQQDSKVAKCKSASQTNVSKSSTATDLLLPPCYDVAASMALLAPEEPCDNVCINIPVDSRHGSAEAPSDLTDIITV</sequence>
<protein>
    <recommendedName>
        <fullName evidence="3">Protein commissureless</fullName>
    </recommendedName>
</protein>
<evidence type="ECO:0000256" key="1">
    <source>
        <dbReference type="SAM" id="Phobius"/>
    </source>
</evidence>
<dbReference type="KEGG" id="mde:101895292"/>
<dbReference type="VEuPathDB" id="VectorBase:MDOMA2_017592"/>
<dbReference type="AlphaFoldDB" id="A0A1I8MFV6"/>
<dbReference type="eggNOG" id="ENOG502TFH7">
    <property type="taxonomic scope" value="Eukaryota"/>
</dbReference>
<dbReference type="GO" id="GO:0007411">
    <property type="term" value="P:axon guidance"/>
    <property type="evidence" value="ECO:0007669"/>
    <property type="project" value="InterPro"/>
</dbReference>
<reference evidence="2" key="1">
    <citation type="submission" date="2020-05" db="UniProtKB">
        <authorList>
            <consortium name="EnsemblMetazoa"/>
        </authorList>
    </citation>
    <scope>IDENTIFICATION</scope>
    <source>
        <strain evidence="2">Aabys</strain>
    </source>
</reference>
<dbReference type="VEuPathDB" id="VectorBase:MDOA004475"/>
<dbReference type="InterPro" id="IPR031878">
    <property type="entry name" value="Commissureless"/>
</dbReference>
<dbReference type="STRING" id="7370.A0A1I8MFV6"/>
<dbReference type="EnsemblMetazoa" id="MDOA004475-RA">
    <property type="protein sequence ID" value="MDOA004475-PA"/>
    <property type="gene ID" value="MDOA004475"/>
</dbReference>
<dbReference type="OrthoDB" id="7757137at2759"/>
<keyword evidence="1" id="KW-0472">Membrane</keyword>
<keyword evidence="1" id="KW-0812">Transmembrane</keyword>
<gene>
    <name evidence="2" type="primary">101895292</name>
</gene>
<keyword evidence="1" id="KW-1133">Transmembrane helix</keyword>
<proteinExistence type="predicted"/>
<accession>A0A1I8MFV6</accession>
<dbReference type="Pfam" id="PF15957">
    <property type="entry name" value="Comm"/>
    <property type="match status" value="1"/>
</dbReference>
<evidence type="ECO:0008006" key="3">
    <source>
        <dbReference type="Google" id="ProtNLM"/>
    </source>
</evidence>
<feature type="transmembrane region" description="Helical" evidence="1">
    <location>
        <begin position="137"/>
        <end position="161"/>
    </location>
</feature>